<dbReference type="GO" id="GO:0008483">
    <property type="term" value="F:transaminase activity"/>
    <property type="evidence" value="ECO:0007669"/>
    <property type="project" value="UniProtKB-KW"/>
</dbReference>
<evidence type="ECO:0000313" key="7">
    <source>
        <dbReference type="EMBL" id="BDU71903.1"/>
    </source>
</evidence>
<dbReference type="KEGG" id="msil:METEAL_10770"/>
<dbReference type="Gene3D" id="3.90.1150.10">
    <property type="entry name" value="Aspartate Aminotransferase, domain 1"/>
    <property type="match status" value="1"/>
</dbReference>
<dbReference type="InterPro" id="IPR004839">
    <property type="entry name" value="Aminotransferase_I/II_large"/>
</dbReference>
<comment type="similarity">
    <text evidence="5">Belongs to the class-I pyridoxal-phosphate-dependent aminotransferase family. Alanine aminotransferase subfamily.</text>
</comment>
<dbReference type="Proteomes" id="UP001238179">
    <property type="component" value="Chromosome"/>
</dbReference>
<dbReference type="Gene3D" id="1.10.287.1970">
    <property type="match status" value="1"/>
</dbReference>
<comment type="subunit">
    <text evidence="1">Homodimer.</text>
</comment>
<feature type="domain" description="Aminotransferase class I/classII large" evidence="6">
    <location>
        <begin position="82"/>
        <end position="443"/>
    </location>
</feature>
<accession>A0AA48KAW1</accession>
<dbReference type="PANTHER" id="PTHR11751:SF29">
    <property type="entry name" value="ALANINE TRANSAMINASE"/>
    <property type="match status" value="1"/>
</dbReference>
<dbReference type="InterPro" id="IPR015424">
    <property type="entry name" value="PyrdxlP-dep_Trfase"/>
</dbReference>
<dbReference type="FunFam" id="3.90.1150.10:FF:000151">
    <property type="entry name" value="Alanine aminotransferase 2"/>
    <property type="match status" value="1"/>
</dbReference>
<evidence type="ECO:0000256" key="2">
    <source>
        <dbReference type="ARBA" id="ARBA00022576"/>
    </source>
</evidence>
<dbReference type="CDD" id="cd00609">
    <property type="entry name" value="AAT_like"/>
    <property type="match status" value="1"/>
</dbReference>
<keyword evidence="8" id="KW-1185">Reference proteome</keyword>
<evidence type="ECO:0000256" key="5">
    <source>
        <dbReference type="ARBA" id="ARBA00025785"/>
    </source>
</evidence>
<dbReference type="InterPro" id="IPR015421">
    <property type="entry name" value="PyrdxlP-dep_Trfase_major"/>
</dbReference>
<evidence type="ECO:0000256" key="4">
    <source>
        <dbReference type="ARBA" id="ARBA00022898"/>
    </source>
</evidence>
<dbReference type="Pfam" id="PF00155">
    <property type="entry name" value="Aminotran_1_2"/>
    <property type="match status" value="1"/>
</dbReference>
<dbReference type="SUPFAM" id="SSF53383">
    <property type="entry name" value="PLP-dependent transferases"/>
    <property type="match status" value="1"/>
</dbReference>
<dbReference type="GO" id="GO:0030170">
    <property type="term" value="F:pyridoxal phosphate binding"/>
    <property type="evidence" value="ECO:0007669"/>
    <property type="project" value="InterPro"/>
</dbReference>
<evidence type="ECO:0000256" key="3">
    <source>
        <dbReference type="ARBA" id="ARBA00022679"/>
    </source>
</evidence>
<organism evidence="7 8">
    <name type="scientific">Mesoterricola silvestris</name>
    <dbReference type="NCBI Taxonomy" id="2927979"/>
    <lineage>
        <taxon>Bacteria</taxon>
        <taxon>Pseudomonadati</taxon>
        <taxon>Acidobacteriota</taxon>
        <taxon>Holophagae</taxon>
        <taxon>Holophagales</taxon>
        <taxon>Holophagaceae</taxon>
        <taxon>Mesoterricola</taxon>
    </lineage>
</organism>
<protein>
    <submittedName>
        <fullName evidence="7">Aminotransferase AlaT</fullName>
    </submittedName>
</protein>
<keyword evidence="4" id="KW-0663">Pyridoxal phosphate</keyword>
<sequence>MTMQLKDLGKAVLATEYAVRGPIVARAQELEKLGREVIYCNIGNPQSLGQRPITYVRQLLALCEYPELLTAAPGVFPSDVLDTARAILEGTRHGLGAYSESRGVRFIREAVARFIEARDGAAVDPDHIYLTDGASKGVQSILKLLIASPTDGIMIPIPQYPLYSATITLYEGRIVPYGLDEADHWRLNPALLEASLAKAQAEGTRVKAICVINPGNPTGAVLDAANIAMVLEFARKHGLSVLADEVYQENIYLPGDTFVSFAKVLHDRGIKDVSLFSFHSCSKGFQGECGVRGGYFDHRNVPADVAAQILKLQSVSLCANLAGQVATYAMVNPPRPGTPSHALFQKERGGILESMKQRAVILAEGLNRIEGITCNVIAGAMYAFPRVELPPGVNDEAWCMALLEATGICVVPGSGFGQAEGTAHFRTTILPPTDKIRAVVEKLGAFHREFAARV</sequence>
<evidence type="ECO:0000256" key="1">
    <source>
        <dbReference type="ARBA" id="ARBA00011738"/>
    </source>
</evidence>
<dbReference type="InterPro" id="IPR015422">
    <property type="entry name" value="PyrdxlP-dep_Trfase_small"/>
</dbReference>
<reference evidence="8" key="1">
    <citation type="journal article" date="2023" name="Int. J. Syst. Evol. Microbiol.">
        <title>Mesoterricola silvestris gen. nov., sp. nov., Mesoterricola sediminis sp. nov., Geothrix oryzae sp. nov., Geothrix edaphica sp. nov., Geothrix rubra sp. nov., and Geothrix limicola sp. nov., six novel members of Acidobacteriota isolated from soils.</title>
        <authorList>
            <person name="Itoh H."/>
            <person name="Sugisawa Y."/>
            <person name="Mise K."/>
            <person name="Xu Z."/>
            <person name="Kuniyasu M."/>
            <person name="Ushijima N."/>
            <person name="Kawano K."/>
            <person name="Kobayashi E."/>
            <person name="Shiratori Y."/>
            <person name="Masuda Y."/>
            <person name="Senoo K."/>
        </authorList>
    </citation>
    <scope>NUCLEOTIDE SEQUENCE [LARGE SCALE GENOMIC DNA]</scope>
    <source>
        <strain evidence="8">W79</strain>
    </source>
</reference>
<dbReference type="Gene3D" id="3.40.640.10">
    <property type="entry name" value="Type I PLP-dependent aspartate aminotransferase-like (Major domain)"/>
    <property type="match status" value="1"/>
</dbReference>
<gene>
    <name evidence="7" type="ORF">METEAL_10770</name>
</gene>
<dbReference type="RefSeq" id="WP_316414805.1">
    <property type="nucleotide sequence ID" value="NZ_AP027080.1"/>
</dbReference>
<dbReference type="EMBL" id="AP027080">
    <property type="protein sequence ID" value="BDU71903.1"/>
    <property type="molecule type" value="Genomic_DNA"/>
</dbReference>
<dbReference type="PANTHER" id="PTHR11751">
    <property type="entry name" value="ALANINE AMINOTRANSFERASE"/>
    <property type="match status" value="1"/>
</dbReference>
<name>A0AA48KAW1_9BACT</name>
<keyword evidence="3" id="KW-0808">Transferase</keyword>
<keyword evidence="2 7" id="KW-0032">Aminotransferase</keyword>
<evidence type="ECO:0000313" key="8">
    <source>
        <dbReference type="Proteomes" id="UP001238179"/>
    </source>
</evidence>
<dbReference type="AlphaFoldDB" id="A0AA48KAW1"/>
<evidence type="ECO:0000259" key="6">
    <source>
        <dbReference type="Pfam" id="PF00155"/>
    </source>
</evidence>
<proteinExistence type="inferred from homology"/>
<dbReference type="FunFam" id="3.40.640.10:FF:000012">
    <property type="entry name" value="alanine aminotransferase 2"/>
    <property type="match status" value="1"/>
</dbReference>
<dbReference type="InterPro" id="IPR045088">
    <property type="entry name" value="ALAT1/2-like"/>
</dbReference>